<accession>A0A840CWJ5</accession>
<protein>
    <submittedName>
        <fullName evidence="1">Uncharacterized protein</fullName>
    </submittedName>
</protein>
<organism evidence="1 2">
    <name type="scientific">Dysgonomonas hofstadii</name>
    <dbReference type="NCBI Taxonomy" id="637886"/>
    <lineage>
        <taxon>Bacteria</taxon>
        <taxon>Pseudomonadati</taxon>
        <taxon>Bacteroidota</taxon>
        <taxon>Bacteroidia</taxon>
        <taxon>Bacteroidales</taxon>
        <taxon>Dysgonomonadaceae</taxon>
        <taxon>Dysgonomonas</taxon>
    </lineage>
</organism>
<comment type="caution">
    <text evidence="1">The sequence shown here is derived from an EMBL/GenBank/DDBJ whole genome shotgun (WGS) entry which is preliminary data.</text>
</comment>
<sequence>MMEDNTALASLFELTMDNVYDLSEENVSYLLNKLISDLPREKRPPYVNIISKAFDFRSIGSSNHTLKSDLMISGYKFFPIPYNNKLIMGVRRKRSVKVY</sequence>
<name>A0A840CWJ5_9BACT</name>
<proteinExistence type="predicted"/>
<dbReference type="EMBL" id="JACIEP010000006">
    <property type="protein sequence ID" value="MBB4036193.1"/>
    <property type="molecule type" value="Genomic_DNA"/>
</dbReference>
<dbReference type="AlphaFoldDB" id="A0A840CWJ5"/>
<dbReference type="Proteomes" id="UP000555103">
    <property type="component" value="Unassembled WGS sequence"/>
</dbReference>
<gene>
    <name evidence="1" type="ORF">GGR21_002094</name>
</gene>
<reference evidence="1 2" key="1">
    <citation type="submission" date="2020-08" db="EMBL/GenBank/DDBJ databases">
        <title>Genomic Encyclopedia of Type Strains, Phase IV (KMG-IV): sequencing the most valuable type-strain genomes for metagenomic binning, comparative biology and taxonomic classification.</title>
        <authorList>
            <person name="Goeker M."/>
        </authorList>
    </citation>
    <scope>NUCLEOTIDE SEQUENCE [LARGE SCALE GENOMIC DNA]</scope>
    <source>
        <strain evidence="1 2">DSM 104969</strain>
    </source>
</reference>
<evidence type="ECO:0000313" key="2">
    <source>
        <dbReference type="Proteomes" id="UP000555103"/>
    </source>
</evidence>
<evidence type="ECO:0000313" key="1">
    <source>
        <dbReference type="EMBL" id="MBB4036193.1"/>
    </source>
</evidence>
<keyword evidence="2" id="KW-1185">Reference proteome</keyword>